<dbReference type="SMART" id="SM00226">
    <property type="entry name" value="LMWPc"/>
    <property type="match status" value="1"/>
</dbReference>
<keyword evidence="1" id="KW-0059">Arsenical resistance</keyword>
<dbReference type="InterPro" id="IPR011991">
    <property type="entry name" value="ArsR-like_HTH"/>
</dbReference>
<dbReference type="Pfam" id="PF12840">
    <property type="entry name" value="HTH_20"/>
    <property type="match status" value="1"/>
</dbReference>
<evidence type="ECO:0000313" key="4">
    <source>
        <dbReference type="EMBL" id="TMR04969.1"/>
    </source>
</evidence>
<dbReference type="InterPro" id="IPR036196">
    <property type="entry name" value="Ptyr_pPase_sf"/>
</dbReference>
<dbReference type="InterPro" id="IPR023485">
    <property type="entry name" value="Ptyr_pPase"/>
</dbReference>
<dbReference type="InterPro" id="IPR036390">
    <property type="entry name" value="WH_DNA-bd_sf"/>
</dbReference>
<evidence type="ECO:0000259" key="2">
    <source>
        <dbReference type="SMART" id="SM00226"/>
    </source>
</evidence>
<comment type="caution">
    <text evidence="4">The sequence shown here is derived from an EMBL/GenBank/DDBJ whole genome shotgun (WGS) entry which is preliminary data.</text>
</comment>
<feature type="domain" description="Phosphotyrosine protein phosphatase I" evidence="2">
    <location>
        <begin position="96"/>
        <end position="218"/>
    </location>
</feature>
<organism evidence="4 5">
    <name type="scientific">Actinomadura soli</name>
    <dbReference type="NCBI Taxonomy" id="2508997"/>
    <lineage>
        <taxon>Bacteria</taxon>
        <taxon>Bacillati</taxon>
        <taxon>Actinomycetota</taxon>
        <taxon>Actinomycetes</taxon>
        <taxon>Streptosporangiales</taxon>
        <taxon>Thermomonosporaceae</taxon>
        <taxon>Actinomadura</taxon>
    </lineage>
</organism>
<dbReference type="PANTHER" id="PTHR43428">
    <property type="entry name" value="ARSENATE REDUCTASE"/>
    <property type="match status" value="1"/>
</dbReference>
<evidence type="ECO:0000313" key="5">
    <source>
        <dbReference type="Proteomes" id="UP000309174"/>
    </source>
</evidence>
<dbReference type="SUPFAM" id="SSF52788">
    <property type="entry name" value="Phosphotyrosine protein phosphatases I"/>
    <property type="match status" value="1"/>
</dbReference>
<dbReference type="Proteomes" id="UP000309174">
    <property type="component" value="Unassembled WGS sequence"/>
</dbReference>
<gene>
    <name evidence="4" type="ORF">ETD83_07425</name>
</gene>
<dbReference type="AlphaFoldDB" id="A0A5C4JH95"/>
<dbReference type="Pfam" id="PF01451">
    <property type="entry name" value="LMWPc"/>
    <property type="match status" value="1"/>
</dbReference>
<dbReference type="PANTHER" id="PTHR43428:SF1">
    <property type="entry name" value="ARSENATE REDUCTASE"/>
    <property type="match status" value="1"/>
</dbReference>
<proteinExistence type="predicted"/>
<evidence type="ECO:0000256" key="1">
    <source>
        <dbReference type="ARBA" id="ARBA00022849"/>
    </source>
</evidence>
<evidence type="ECO:0000259" key="3">
    <source>
        <dbReference type="SMART" id="SM00418"/>
    </source>
</evidence>
<dbReference type="InterPro" id="IPR036388">
    <property type="entry name" value="WH-like_DNA-bd_sf"/>
</dbReference>
<dbReference type="EMBL" id="VCKW01000026">
    <property type="protein sequence ID" value="TMR04969.1"/>
    <property type="molecule type" value="Genomic_DNA"/>
</dbReference>
<protein>
    <submittedName>
        <fullName evidence="4">ArsR family transcriptional regulator</fullName>
    </submittedName>
</protein>
<dbReference type="InterPro" id="IPR001845">
    <property type="entry name" value="HTH_ArsR_DNA-bd_dom"/>
</dbReference>
<sequence>MNGIERRAAVHAALGERVRLAIVDHLLLGDATPGELGAALGVPSNLLAHHLRVLAEAGVIDRTRSEADRRRTYVRLAPGALDALAPAAWVRAVAASRVVFVCTRNSARSQLAAALWTRRSPVPAASAGTHPGPRVHRRAIAVAHRHGLVLHGHGTRHVHDVVGAGDLVVAVCDNAYEELDPKPRLHWSVPDPIGAGTGAAFESAFTEIASRVDRLTAAVRPRDGETVPE</sequence>
<feature type="domain" description="HTH arsR-type" evidence="3">
    <location>
        <begin position="9"/>
        <end position="89"/>
    </location>
</feature>
<dbReference type="Gene3D" id="1.10.10.10">
    <property type="entry name" value="Winged helix-like DNA-binding domain superfamily/Winged helix DNA-binding domain"/>
    <property type="match status" value="1"/>
</dbReference>
<dbReference type="OrthoDB" id="9784339at2"/>
<keyword evidence="5" id="KW-1185">Reference proteome</keyword>
<dbReference type="GO" id="GO:0003700">
    <property type="term" value="F:DNA-binding transcription factor activity"/>
    <property type="evidence" value="ECO:0007669"/>
    <property type="project" value="InterPro"/>
</dbReference>
<dbReference type="CDD" id="cd00090">
    <property type="entry name" value="HTH_ARSR"/>
    <property type="match status" value="1"/>
</dbReference>
<dbReference type="SMART" id="SM00418">
    <property type="entry name" value="HTH_ARSR"/>
    <property type="match status" value="1"/>
</dbReference>
<reference evidence="4 5" key="1">
    <citation type="submission" date="2019-05" db="EMBL/GenBank/DDBJ databases">
        <title>Draft genome sequence of Actinomadura sp. 14C53.</title>
        <authorList>
            <person name="Saricaoglu S."/>
            <person name="Isik K."/>
        </authorList>
    </citation>
    <scope>NUCLEOTIDE SEQUENCE [LARGE SCALE GENOMIC DNA]</scope>
    <source>
        <strain evidence="4 5">14C53</strain>
    </source>
</reference>
<name>A0A5C4JH95_9ACTN</name>
<dbReference type="Gene3D" id="3.40.50.2300">
    <property type="match status" value="1"/>
</dbReference>
<dbReference type="SUPFAM" id="SSF46785">
    <property type="entry name" value="Winged helix' DNA-binding domain"/>
    <property type="match status" value="1"/>
</dbReference>
<accession>A0A5C4JH95</accession>
<dbReference type="GO" id="GO:0046685">
    <property type="term" value="P:response to arsenic-containing substance"/>
    <property type="evidence" value="ECO:0007669"/>
    <property type="project" value="UniProtKB-KW"/>
</dbReference>